<comment type="caution">
    <text evidence="4">The sequence shown here is derived from an EMBL/GenBank/DDBJ whole genome shotgun (WGS) entry which is preliminary data.</text>
</comment>
<reference evidence="4 5" key="1">
    <citation type="submission" date="2018-06" db="EMBL/GenBank/DDBJ databases">
        <title>Genomic Encyclopedia of Archaeal and Bacterial Type Strains, Phase II (KMG-II): from individual species to whole genera.</title>
        <authorList>
            <person name="Goeker M."/>
        </authorList>
    </citation>
    <scope>NUCLEOTIDE SEQUENCE [LARGE SCALE GENOMIC DNA]</scope>
    <source>
        <strain evidence="4 5">DSM 25663</strain>
    </source>
</reference>
<protein>
    <submittedName>
        <fullName evidence="4">Putative secreted protein (Por secretion system target)</fullName>
    </submittedName>
</protein>
<evidence type="ECO:0000313" key="4">
    <source>
        <dbReference type="EMBL" id="RAR75387.1"/>
    </source>
</evidence>
<dbReference type="NCBIfam" id="TIGR04183">
    <property type="entry name" value="Por_Secre_tail"/>
    <property type="match status" value="1"/>
</dbReference>
<proteinExistence type="predicted"/>
<evidence type="ECO:0000256" key="2">
    <source>
        <dbReference type="SAM" id="SignalP"/>
    </source>
</evidence>
<evidence type="ECO:0000313" key="5">
    <source>
        <dbReference type="Proteomes" id="UP000248840"/>
    </source>
</evidence>
<dbReference type="OrthoDB" id="1288696at2"/>
<feature type="domain" description="Secretion system C-terminal sorting" evidence="3">
    <location>
        <begin position="275"/>
        <end position="345"/>
    </location>
</feature>
<evidence type="ECO:0000256" key="1">
    <source>
        <dbReference type="ARBA" id="ARBA00022729"/>
    </source>
</evidence>
<feature type="chain" id="PRO_5016280285" evidence="2">
    <location>
        <begin position="19"/>
        <end position="347"/>
    </location>
</feature>
<gene>
    <name evidence="4" type="ORF">CLV55_10182</name>
</gene>
<organism evidence="4 5">
    <name type="scientific">Flavobacterium aciduliphilum</name>
    <dbReference type="NCBI Taxonomy" id="1101402"/>
    <lineage>
        <taxon>Bacteria</taxon>
        <taxon>Pseudomonadati</taxon>
        <taxon>Bacteroidota</taxon>
        <taxon>Flavobacteriia</taxon>
        <taxon>Flavobacteriales</taxon>
        <taxon>Flavobacteriaceae</taxon>
        <taxon>Flavobacterium</taxon>
    </lineage>
</organism>
<keyword evidence="5" id="KW-1185">Reference proteome</keyword>
<dbReference type="Pfam" id="PF18962">
    <property type="entry name" value="Por_Secre_tail"/>
    <property type="match status" value="1"/>
</dbReference>
<dbReference type="EMBL" id="QLSZ01000001">
    <property type="protein sequence ID" value="RAR75387.1"/>
    <property type="molecule type" value="Genomic_DNA"/>
</dbReference>
<name>A0A328YXW6_9FLAO</name>
<keyword evidence="1 2" id="KW-0732">Signal</keyword>
<dbReference type="InterPro" id="IPR026444">
    <property type="entry name" value="Secre_tail"/>
</dbReference>
<dbReference type="Proteomes" id="UP000248840">
    <property type="component" value="Unassembled WGS sequence"/>
</dbReference>
<accession>A0A328YXW6</accession>
<sequence>MKKLLLSFSLIACLSSYAQRDNVFFEDCSSMTVGNIGTDLTGTNAGQNGWLTFVSSTASPAGQNSDFQVVNTGSPQGNAMQITGTTASVTGQARYLFKDISSDWTNRTSGNDIAQVEFKLFTGPATASVNTFRMYMFDASGATALCGFYYVPSTKVLKGWAHYDNAGTVGYYVFQLGSGADITLTENTWYNIAVSFDYNTGDITWKESNGLFYGGVTGADAGVDVGELDFLITQAAAANTAAAQVIVDDVYVNFDSTETLLGVKQNSIVANKTAVYPNPTKDIVNVSNTEALINSVEISDVNGRVVKTVKVSDLNNAQINIADLSQGVYMIKINSDKGTATKKVVKE</sequence>
<feature type="signal peptide" evidence="2">
    <location>
        <begin position="1"/>
        <end position="18"/>
    </location>
</feature>
<dbReference type="RefSeq" id="WP_112111766.1">
    <property type="nucleotide sequence ID" value="NZ_QLSZ01000001.1"/>
</dbReference>
<evidence type="ECO:0000259" key="3">
    <source>
        <dbReference type="Pfam" id="PF18962"/>
    </source>
</evidence>
<dbReference type="AlphaFoldDB" id="A0A328YXW6"/>